<reference evidence="1" key="2">
    <citation type="journal article" date="2023" name="Proc. Natl. Acad. Sci. U.S.A.">
        <title>A global phylogenomic analysis of the shiitake genus Lentinula.</title>
        <authorList>
            <person name="Sierra-Patev S."/>
            <person name="Min B."/>
            <person name="Naranjo-Ortiz M."/>
            <person name="Looney B."/>
            <person name="Konkel Z."/>
            <person name="Slot J.C."/>
            <person name="Sakamoto Y."/>
            <person name="Steenwyk J.L."/>
            <person name="Rokas A."/>
            <person name="Carro J."/>
            <person name="Camarero S."/>
            <person name="Ferreira P."/>
            <person name="Molpeceres G."/>
            <person name="Ruiz-Duenas F.J."/>
            <person name="Serrano A."/>
            <person name="Henrissat B."/>
            <person name="Drula E."/>
            <person name="Hughes K.W."/>
            <person name="Mata J.L."/>
            <person name="Ishikawa N.K."/>
            <person name="Vargas-Isla R."/>
            <person name="Ushijima S."/>
            <person name="Smith C.A."/>
            <person name="Donoghue J."/>
            <person name="Ahrendt S."/>
            <person name="Andreopoulos W."/>
            <person name="He G."/>
            <person name="LaButti K."/>
            <person name="Lipzen A."/>
            <person name="Ng V."/>
            <person name="Riley R."/>
            <person name="Sandor L."/>
            <person name="Barry K."/>
            <person name="Martinez A.T."/>
            <person name="Xiao Y."/>
            <person name="Gibbons J.G."/>
            <person name="Terashima K."/>
            <person name="Grigoriev I.V."/>
            <person name="Hibbett D."/>
        </authorList>
    </citation>
    <scope>NUCLEOTIDE SEQUENCE</scope>
    <source>
        <strain evidence="1">Sp2 HRB7682 ss15</strain>
    </source>
</reference>
<evidence type="ECO:0000313" key="1">
    <source>
        <dbReference type="EMBL" id="KAJ4463761.1"/>
    </source>
</evidence>
<name>A0A9W8ZQ29_9AGAR</name>
<organism evidence="1 2">
    <name type="scientific">Lentinula lateritia</name>
    <dbReference type="NCBI Taxonomy" id="40482"/>
    <lineage>
        <taxon>Eukaryota</taxon>
        <taxon>Fungi</taxon>
        <taxon>Dikarya</taxon>
        <taxon>Basidiomycota</taxon>
        <taxon>Agaricomycotina</taxon>
        <taxon>Agaricomycetes</taxon>
        <taxon>Agaricomycetidae</taxon>
        <taxon>Agaricales</taxon>
        <taxon>Marasmiineae</taxon>
        <taxon>Omphalotaceae</taxon>
        <taxon>Lentinula</taxon>
    </lineage>
</organism>
<reference evidence="1" key="1">
    <citation type="submission" date="2022-08" db="EMBL/GenBank/DDBJ databases">
        <authorList>
            <consortium name="DOE Joint Genome Institute"/>
            <person name="Min B."/>
            <person name="Riley R."/>
            <person name="Sierra-Patev S."/>
            <person name="Naranjo-Ortiz M."/>
            <person name="Looney B."/>
            <person name="Konkel Z."/>
            <person name="Slot J.C."/>
            <person name="Sakamoto Y."/>
            <person name="Steenwyk J.L."/>
            <person name="Rokas A."/>
            <person name="Carro J."/>
            <person name="Camarero S."/>
            <person name="Ferreira P."/>
            <person name="Molpeceres G."/>
            <person name="Ruiz-Duenas F.J."/>
            <person name="Serrano A."/>
            <person name="Henrissat B."/>
            <person name="Drula E."/>
            <person name="Hughes K.W."/>
            <person name="Mata J.L."/>
            <person name="Ishikawa N.K."/>
            <person name="Vargas-Isla R."/>
            <person name="Ushijima S."/>
            <person name="Smith C.A."/>
            <person name="Ahrendt S."/>
            <person name="Andreopoulos W."/>
            <person name="He G."/>
            <person name="Labutti K."/>
            <person name="Lipzen A."/>
            <person name="Ng V."/>
            <person name="Sandor L."/>
            <person name="Barry K."/>
            <person name="Martinez A.T."/>
            <person name="Xiao Y."/>
            <person name="Gibbons J.G."/>
            <person name="Terashima K."/>
            <person name="Hibbett D.S."/>
            <person name="Grigoriev I.V."/>
        </authorList>
    </citation>
    <scope>NUCLEOTIDE SEQUENCE</scope>
    <source>
        <strain evidence="1">Sp2 HRB7682 ss15</strain>
    </source>
</reference>
<dbReference type="Proteomes" id="UP001150238">
    <property type="component" value="Unassembled WGS sequence"/>
</dbReference>
<comment type="caution">
    <text evidence="1">The sequence shown here is derived from an EMBL/GenBank/DDBJ whole genome shotgun (WGS) entry which is preliminary data.</text>
</comment>
<protein>
    <submittedName>
        <fullName evidence="1">Uncharacterized protein</fullName>
    </submittedName>
</protein>
<evidence type="ECO:0000313" key="2">
    <source>
        <dbReference type="Proteomes" id="UP001150238"/>
    </source>
</evidence>
<gene>
    <name evidence="1" type="ORF">C8J55DRAFT_293128</name>
</gene>
<sequence>MYVWATLGQSRLLSLLNESMVRHRLRRLPPDMFLRHLPATLRGAEVNEIAMDGDIPPPPVLEEQTGGSPPFLVMLGPSAALAVGPSQINVPFPVITVPRAPSADQQPLFPPESPERHVYLPPILANLSRFLSHYPHRVLHNNFYPTATHLHKALKYLSAQPSPPESAYALT</sequence>
<dbReference type="AlphaFoldDB" id="A0A9W8ZQ29"/>
<dbReference type="EMBL" id="JANVFS010000067">
    <property type="protein sequence ID" value="KAJ4463761.1"/>
    <property type="molecule type" value="Genomic_DNA"/>
</dbReference>
<proteinExistence type="predicted"/>
<accession>A0A9W8ZQ29</accession>